<accession>A0A368XRU4</accession>
<protein>
    <submittedName>
        <fullName evidence="2">Uncharacterized protein DUF3616</fullName>
    </submittedName>
</protein>
<evidence type="ECO:0000313" key="2">
    <source>
        <dbReference type="EMBL" id="RCW69267.1"/>
    </source>
</evidence>
<reference evidence="2 3" key="1">
    <citation type="submission" date="2018-07" db="EMBL/GenBank/DDBJ databases">
        <title>Genomic Encyclopedia of Type Strains, Phase IV (KMG-IV): sequencing the most valuable type-strain genomes for metagenomic binning, comparative biology and taxonomic classification.</title>
        <authorList>
            <person name="Goeker M."/>
        </authorList>
    </citation>
    <scope>NUCLEOTIDE SEQUENCE [LARGE SCALE GENOMIC DNA]</scope>
    <source>
        <strain evidence="2 3">DSM 21634</strain>
    </source>
</reference>
<proteinExistence type="predicted"/>
<organism evidence="2 3">
    <name type="scientific">Pseudorhodoferax soli</name>
    <dbReference type="NCBI Taxonomy" id="545864"/>
    <lineage>
        <taxon>Bacteria</taxon>
        <taxon>Pseudomonadati</taxon>
        <taxon>Pseudomonadota</taxon>
        <taxon>Betaproteobacteria</taxon>
        <taxon>Burkholderiales</taxon>
        <taxon>Comamonadaceae</taxon>
    </lineage>
</organism>
<sequence>MQDAKPGRDHAENARRLAKVSLDGNRRLLARLPIEPGEDGTPTLVRQTREGRCALRLEGKARADPLTQLLADDPHFAEYLKIPVLYDAPGSERMDGAFTVFGDLLQRG</sequence>
<evidence type="ECO:0000259" key="1">
    <source>
        <dbReference type="Pfam" id="PF12275"/>
    </source>
</evidence>
<comment type="caution">
    <text evidence="2">The sequence shown here is derived from an EMBL/GenBank/DDBJ whole genome shotgun (WGS) entry which is preliminary data.</text>
</comment>
<dbReference type="EMBL" id="QPJK01000006">
    <property type="protein sequence ID" value="RCW69267.1"/>
    <property type="molecule type" value="Genomic_DNA"/>
</dbReference>
<keyword evidence="3" id="KW-1185">Reference proteome</keyword>
<dbReference type="Pfam" id="PF12275">
    <property type="entry name" value="DUF3616"/>
    <property type="match status" value="1"/>
</dbReference>
<dbReference type="AlphaFoldDB" id="A0A368XRU4"/>
<dbReference type="Proteomes" id="UP000252884">
    <property type="component" value="Unassembled WGS sequence"/>
</dbReference>
<evidence type="ECO:0000313" key="3">
    <source>
        <dbReference type="Proteomes" id="UP000252884"/>
    </source>
</evidence>
<name>A0A368XRU4_9BURK</name>
<feature type="domain" description="DUF3616" evidence="1">
    <location>
        <begin position="4"/>
        <end position="83"/>
    </location>
</feature>
<gene>
    <name evidence="2" type="ORF">DES41_106138</name>
</gene>
<dbReference type="InterPro" id="IPR022060">
    <property type="entry name" value="DUF3616"/>
</dbReference>